<evidence type="ECO:0000256" key="1">
    <source>
        <dbReference type="ARBA" id="ARBA00004123"/>
    </source>
</evidence>
<keyword evidence="7 9" id="KW-0687">Ribonucleoprotein</keyword>
<dbReference type="InterPro" id="IPR003604">
    <property type="entry name" value="Matrin/U1-like-C_Znf_C2H2"/>
</dbReference>
<keyword evidence="4" id="KW-0862">Zinc</keyword>
<dbReference type="InterPro" id="IPR013085">
    <property type="entry name" value="U1-CZ_Znf_C2H2"/>
</dbReference>
<evidence type="ECO:0000256" key="4">
    <source>
        <dbReference type="ARBA" id="ARBA00022833"/>
    </source>
</evidence>
<dbReference type="EMBL" id="LYUB02000013">
    <property type="protein sequence ID" value="OVF07369.1"/>
    <property type="molecule type" value="Genomic_DNA"/>
</dbReference>
<evidence type="ECO:0000313" key="9">
    <source>
        <dbReference type="EMBL" id="OVF07369.1"/>
    </source>
</evidence>
<evidence type="ECO:0000313" key="10">
    <source>
        <dbReference type="Proteomes" id="UP000195602"/>
    </source>
</evidence>
<dbReference type="InterPro" id="IPR017340">
    <property type="entry name" value="U1_snRNP-C"/>
</dbReference>
<protein>
    <submittedName>
        <fullName evidence="9">U1 small nuclear ribonucleoprotein</fullName>
    </submittedName>
</protein>
<feature type="domain" description="Matrin-type" evidence="8">
    <location>
        <begin position="4"/>
        <end position="36"/>
    </location>
</feature>
<dbReference type="GO" id="GO:0000395">
    <property type="term" value="P:mRNA 5'-splice site recognition"/>
    <property type="evidence" value="ECO:0007669"/>
    <property type="project" value="InterPro"/>
</dbReference>
<evidence type="ECO:0000256" key="5">
    <source>
        <dbReference type="ARBA" id="ARBA00022884"/>
    </source>
</evidence>
<dbReference type="Proteomes" id="UP000195602">
    <property type="component" value="Unassembled WGS sequence"/>
</dbReference>
<evidence type="ECO:0000259" key="8">
    <source>
        <dbReference type="PROSITE" id="PS50171"/>
    </source>
</evidence>
<accession>A0AA91T0Q4</accession>
<dbReference type="SUPFAM" id="SSF57667">
    <property type="entry name" value="beta-beta-alpha zinc fingers"/>
    <property type="match status" value="1"/>
</dbReference>
<dbReference type="InterPro" id="IPR036236">
    <property type="entry name" value="Znf_C2H2_sf"/>
</dbReference>
<gene>
    <name evidence="9" type="ORF">A9F13_13g00682</name>
</gene>
<dbReference type="PROSITE" id="PS50171">
    <property type="entry name" value="ZF_MATRIN"/>
    <property type="match status" value="1"/>
</dbReference>
<name>A0AA91T0Q4_CLALS</name>
<keyword evidence="5" id="KW-0694">RNA-binding</keyword>
<dbReference type="SMART" id="SM00451">
    <property type="entry name" value="ZnF_U1"/>
    <property type="match status" value="1"/>
</dbReference>
<dbReference type="GO" id="GO:0030627">
    <property type="term" value="F:pre-mRNA 5'-splice site binding"/>
    <property type="evidence" value="ECO:0007669"/>
    <property type="project" value="InterPro"/>
</dbReference>
<dbReference type="InterPro" id="IPR000690">
    <property type="entry name" value="Matrin/U1-C_Znf_C2H2"/>
</dbReference>
<dbReference type="PANTHER" id="PTHR31148:SF1">
    <property type="entry name" value="U1 SMALL NUCLEAR RIBONUCLEOPROTEIN C"/>
    <property type="match status" value="1"/>
</dbReference>
<sequence length="135" mass="15624">MPKYYCDYCKSYLTHDKMSVRKSHLAGKNHIRKYCLYYEEKAKQLGIWDTNDFTYEVDMGYLSQGAPSPEKFSRKILRSKDKSFVRQKDEAEQEICLPPPPNLANLAPPPPSAIRHTDEYIKAITTHVSLATHDI</sequence>
<organism evidence="9 10">
    <name type="scientific">Clavispora lusitaniae</name>
    <name type="common">Candida lusitaniae</name>
    <dbReference type="NCBI Taxonomy" id="36911"/>
    <lineage>
        <taxon>Eukaryota</taxon>
        <taxon>Fungi</taxon>
        <taxon>Dikarya</taxon>
        <taxon>Ascomycota</taxon>
        <taxon>Saccharomycotina</taxon>
        <taxon>Pichiomycetes</taxon>
        <taxon>Metschnikowiaceae</taxon>
        <taxon>Clavispora</taxon>
    </lineage>
</organism>
<evidence type="ECO:0000256" key="6">
    <source>
        <dbReference type="ARBA" id="ARBA00023242"/>
    </source>
</evidence>
<evidence type="ECO:0000256" key="7">
    <source>
        <dbReference type="ARBA" id="ARBA00023274"/>
    </source>
</evidence>
<dbReference type="Gene3D" id="3.30.160.60">
    <property type="entry name" value="Classic Zinc Finger"/>
    <property type="match status" value="1"/>
</dbReference>
<dbReference type="PANTHER" id="PTHR31148">
    <property type="entry name" value="U1 SMALL NUCLEAR RIBONUCLEOPROTEIN C"/>
    <property type="match status" value="1"/>
</dbReference>
<reference evidence="9 10" key="1">
    <citation type="submission" date="2017-04" db="EMBL/GenBank/DDBJ databases">
        <title>Draft genome of the yeast Clavispora lusitaniae type strain CBS 6936.</title>
        <authorList>
            <person name="Durrens P."/>
            <person name="Klopp C."/>
            <person name="Biteau N."/>
            <person name="Fitton-Ouhabi V."/>
            <person name="Dementhon K."/>
            <person name="Accoceberry I."/>
            <person name="Sherman D.J."/>
            <person name="Noel T."/>
        </authorList>
    </citation>
    <scope>NUCLEOTIDE SEQUENCE [LARGE SCALE GENOMIC DNA]</scope>
    <source>
        <strain evidence="9 10">CBS 6936</strain>
    </source>
</reference>
<keyword evidence="6" id="KW-0539">Nucleus</keyword>
<evidence type="ECO:0000256" key="3">
    <source>
        <dbReference type="ARBA" id="ARBA00022771"/>
    </source>
</evidence>
<proteinExistence type="predicted"/>
<dbReference type="Pfam" id="PF06220">
    <property type="entry name" value="zf-U1"/>
    <property type="match status" value="1"/>
</dbReference>
<comment type="caution">
    <text evidence="9">The sequence shown here is derived from an EMBL/GenBank/DDBJ whole genome shotgun (WGS) entry which is preliminary data.</text>
</comment>
<keyword evidence="2" id="KW-0479">Metal-binding</keyword>
<keyword evidence="3" id="KW-0863">Zinc-finger</keyword>
<dbReference type="KEGG" id="clus:A9F13_13g00682"/>
<comment type="subcellular location">
    <subcellularLocation>
        <location evidence="1">Nucleus</location>
    </subcellularLocation>
</comment>
<dbReference type="GO" id="GO:0005685">
    <property type="term" value="C:U1 snRNP"/>
    <property type="evidence" value="ECO:0007669"/>
    <property type="project" value="InterPro"/>
</dbReference>
<evidence type="ECO:0000256" key="2">
    <source>
        <dbReference type="ARBA" id="ARBA00022723"/>
    </source>
</evidence>
<dbReference type="GO" id="GO:0008270">
    <property type="term" value="F:zinc ion binding"/>
    <property type="evidence" value="ECO:0007669"/>
    <property type="project" value="UniProtKB-KW"/>
</dbReference>
<dbReference type="AlphaFoldDB" id="A0AA91T0Q4"/>